<accession>A0AAQ3JK97</accession>
<reference evidence="1" key="1">
    <citation type="submission" date="2023-08" db="EMBL/GenBank/DDBJ databases">
        <title>Complete Genome Sequences of butyrate producing Anaerostipes hadrus strains BA1 and GIF7 isolated from the terminal ileum of a healthy lean male.</title>
        <authorList>
            <person name="Low A."/>
            <person name="Sheludchenko M."/>
            <person name="Cheng H.E."/>
            <person name="Koh X.Q."/>
            <person name="Lee J."/>
        </authorList>
    </citation>
    <scope>NUCLEOTIDE SEQUENCE</scope>
    <source>
        <strain evidence="1">BA1</strain>
    </source>
</reference>
<protein>
    <submittedName>
        <fullName evidence="1">Uncharacterized protein</fullName>
    </submittedName>
</protein>
<evidence type="ECO:0000313" key="1">
    <source>
        <dbReference type="EMBL" id="WMD17405.1"/>
    </source>
</evidence>
<dbReference type="AlphaFoldDB" id="A0AAQ3JK97"/>
<name>A0AAQ3JK97_ANAHA</name>
<dbReference type="GeneID" id="92740687"/>
<sequence length="274" mass="32495">MEKQGVFQFDIEGEYLTSLAREWFYVEGKGYDKCIELLNGCMSGTDETKDQIRRHAEDLLLGRAALKGSTREGSYHLEIYGPESEEKMPEYMNVWDIVGEQKKVKDELERYKRRWKVAMKMIPRYLKEEIGIELDEDLTEPESRPVVSRDLDNYMKRMLDTEEHTTEDYGWLEPNGKFHAVKWGDHQEWAYEYLESKAKTEEEYSKLPRLYEAGDVLTKEGWVLLHNPSQGIAMATKDSSKDYTKAQKEFLFDYYIERNCEEEANDIWKEREQL</sequence>
<gene>
    <name evidence="1" type="ORF">RBI15_04745</name>
</gene>
<dbReference type="EMBL" id="CP132968">
    <property type="protein sequence ID" value="WMD17405.1"/>
    <property type="molecule type" value="Genomic_DNA"/>
</dbReference>
<evidence type="ECO:0000313" key="2">
    <source>
        <dbReference type="Proteomes" id="UP001243496"/>
    </source>
</evidence>
<organism evidence="1 2">
    <name type="scientific">Anaerostipes hadrus</name>
    <dbReference type="NCBI Taxonomy" id="649756"/>
    <lineage>
        <taxon>Bacteria</taxon>
        <taxon>Bacillati</taxon>
        <taxon>Bacillota</taxon>
        <taxon>Clostridia</taxon>
        <taxon>Lachnospirales</taxon>
        <taxon>Lachnospiraceae</taxon>
        <taxon>Anaerostipes</taxon>
    </lineage>
</organism>
<proteinExistence type="predicted"/>
<dbReference type="Proteomes" id="UP001243496">
    <property type="component" value="Chromosome"/>
</dbReference>
<dbReference type="RefSeq" id="WP_306857865.1">
    <property type="nucleotide sequence ID" value="NZ_CP132968.1"/>
</dbReference>